<dbReference type="STRING" id="7897.ENSLACP00000011673"/>
<dbReference type="Ensembl" id="ENSLACT00000011762.1">
    <property type="protein sequence ID" value="ENSLACP00000011673.1"/>
    <property type="gene ID" value="ENSLACG00000010273.1"/>
</dbReference>
<dbReference type="Gene3D" id="3.60.10.10">
    <property type="entry name" value="Endonuclease/exonuclease/phosphatase"/>
    <property type="match status" value="1"/>
</dbReference>
<feature type="active site" description="Proton donor/acceptor" evidence="4">
    <location>
        <position position="79"/>
    </location>
</feature>
<sequence>DGKSRGVAILIKKNIPFTEIKVVKGEEGRAIMLLWEIMSQKMLLVNIYAPVGGGDPTFFYRLNAKLQQFNDIPIIMGGDFNEVLDLQLDRSIKAKPHISGTNRAIHTLISDFNLVDVWRVVNPTTRNYTFFSHSWIDLFLISRSLLGDMFAADIEIRTISDHAPISFTHSGILGLERSRNWRLNASLLQLLEVQTLVKKAISDFYKCNPKGESDTGLLWDTLKAVLRGKLISYATNRKKERLQKTSELEQEIKDKELALKLNFSLDSFHSLQYLKYEFNKLMSQKVEFALFRVRQSYFEAGEKVSKLLAYRLRKLTVSNNIRLIKNEFNRQMVTNRDINVTFKQFYSKLYTSESKVDISDIDTYLMDIKLPCLSPGDRDAVEAPIG</sequence>
<evidence type="ECO:0008006" key="9">
    <source>
        <dbReference type="Google" id="ProtNLM"/>
    </source>
</evidence>
<feature type="binding site" evidence="5">
    <location>
        <position position="162"/>
    </location>
    <ligand>
        <name>Mg(2+)</name>
        <dbReference type="ChEBI" id="CHEBI:18420"/>
        <label>1</label>
    </ligand>
</feature>
<evidence type="ECO:0000256" key="5">
    <source>
        <dbReference type="PIRSR" id="PIRSR604808-2"/>
    </source>
</evidence>
<dbReference type="GO" id="GO:0008081">
    <property type="term" value="F:phosphoric diester hydrolase activity"/>
    <property type="evidence" value="ECO:0007669"/>
    <property type="project" value="TreeGrafter"/>
</dbReference>
<feature type="active site" description="Proton acceptor" evidence="4">
    <location>
        <position position="162"/>
    </location>
</feature>
<evidence type="ECO:0000313" key="7">
    <source>
        <dbReference type="Ensembl" id="ENSLACP00000011673.1"/>
    </source>
</evidence>
<proteinExistence type="predicted"/>
<feature type="binding site" evidence="5">
    <location>
        <position position="81"/>
    </location>
    <ligand>
        <name>Mg(2+)</name>
        <dbReference type="ChEBI" id="CHEBI:18420"/>
        <label>1</label>
    </ligand>
</feature>
<feature type="site" description="Transition state stabilizer" evidence="6">
    <location>
        <position position="81"/>
    </location>
</feature>
<keyword evidence="3 5" id="KW-0460">Magnesium</keyword>
<dbReference type="PANTHER" id="PTHR22748:SF26">
    <property type="entry name" value="ENDONUCLEASE_EXONUCLEASE_PHOSPHATASE DOMAIN-CONTAINING PROTEIN"/>
    <property type="match status" value="1"/>
</dbReference>
<dbReference type="InterPro" id="IPR004808">
    <property type="entry name" value="AP_endonuc_1"/>
</dbReference>
<dbReference type="InterPro" id="IPR036691">
    <property type="entry name" value="Endo/exonu/phosph_ase_sf"/>
</dbReference>
<dbReference type="GO" id="GO:0046872">
    <property type="term" value="F:metal ion binding"/>
    <property type="evidence" value="ECO:0007669"/>
    <property type="project" value="UniProtKB-KW"/>
</dbReference>
<evidence type="ECO:0000256" key="3">
    <source>
        <dbReference type="ARBA" id="ARBA00022842"/>
    </source>
</evidence>
<protein>
    <recommendedName>
        <fullName evidence="9">Endonuclease/exonuclease/phosphatase domain-containing protein</fullName>
    </recommendedName>
</protein>
<reference evidence="7" key="3">
    <citation type="submission" date="2025-09" db="UniProtKB">
        <authorList>
            <consortium name="Ensembl"/>
        </authorList>
    </citation>
    <scope>IDENTIFICATION</scope>
</reference>
<keyword evidence="1 5" id="KW-0479">Metal-binding</keyword>
<feature type="site" description="Interaction with DNA substrate" evidence="6">
    <location>
        <position position="162"/>
    </location>
</feature>
<feature type="binding site" evidence="5">
    <location>
        <position position="161"/>
    </location>
    <ligand>
        <name>Mg(2+)</name>
        <dbReference type="ChEBI" id="CHEBI:18420"/>
        <label>1</label>
    </ligand>
</feature>
<accession>H3APV2</accession>
<dbReference type="GeneTree" id="ENSGT00950000183016"/>
<dbReference type="EMBL" id="AFYH01111050">
    <property type="status" value="NOT_ANNOTATED_CDS"/>
    <property type="molecule type" value="Genomic_DNA"/>
</dbReference>
<feature type="site" description="Important for catalytic activity" evidence="6">
    <location>
        <position position="137"/>
    </location>
</feature>
<comment type="cofactor">
    <cofactor evidence="5">
        <name>Mg(2+)</name>
        <dbReference type="ChEBI" id="CHEBI:18420"/>
    </cofactor>
    <cofactor evidence="5">
        <name>Mn(2+)</name>
        <dbReference type="ChEBI" id="CHEBI:29035"/>
    </cofactor>
    <text evidence="5">Probably binds two magnesium or manganese ions per subunit.</text>
</comment>
<keyword evidence="5" id="KW-0464">Manganese</keyword>
<dbReference type="SUPFAM" id="SSF56219">
    <property type="entry name" value="DNase I-like"/>
    <property type="match status" value="1"/>
</dbReference>
<feature type="binding site" evidence="5">
    <location>
        <position position="79"/>
    </location>
    <ligand>
        <name>Mg(2+)</name>
        <dbReference type="ChEBI" id="CHEBI:18420"/>
        <label>1</label>
    </ligand>
</feature>
<evidence type="ECO:0000256" key="6">
    <source>
        <dbReference type="PIRSR" id="PIRSR604808-3"/>
    </source>
</evidence>
<dbReference type="HOGENOM" id="CLU_000680_2_0_1"/>
<organism evidence="7 8">
    <name type="scientific">Latimeria chalumnae</name>
    <name type="common">Coelacanth</name>
    <dbReference type="NCBI Taxonomy" id="7897"/>
    <lineage>
        <taxon>Eukaryota</taxon>
        <taxon>Metazoa</taxon>
        <taxon>Chordata</taxon>
        <taxon>Craniata</taxon>
        <taxon>Vertebrata</taxon>
        <taxon>Euteleostomi</taxon>
        <taxon>Coelacanthiformes</taxon>
        <taxon>Coelacanthidae</taxon>
        <taxon>Latimeria</taxon>
    </lineage>
</organism>
<evidence type="ECO:0000313" key="8">
    <source>
        <dbReference type="Proteomes" id="UP000008672"/>
    </source>
</evidence>
<dbReference type="eggNOG" id="ENOG502SCBS">
    <property type="taxonomic scope" value="Eukaryota"/>
</dbReference>
<reference evidence="8" key="1">
    <citation type="submission" date="2011-08" db="EMBL/GenBank/DDBJ databases">
        <title>The draft genome of Latimeria chalumnae.</title>
        <authorList>
            <person name="Di Palma F."/>
            <person name="Alfoldi J."/>
            <person name="Johnson J."/>
            <person name="Berlin A."/>
            <person name="Gnerre S."/>
            <person name="Jaffe D."/>
            <person name="MacCallum I."/>
            <person name="Young S."/>
            <person name="Walker B.J."/>
            <person name="Lander E."/>
            <person name="Lindblad-Toh K."/>
        </authorList>
    </citation>
    <scope>NUCLEOTIDE SEQUENCE [LARGE SCALE GENOMIC DNA]</scope>
    <source>
        <strain evidence="8">Wild caught</strain>
    </source>
</reference>
<dbReference type="OMA" id="YACAPEK"/>
<evidence type="ECO:0000256" key="2">
    <source>
        <dbReference type="ARBA" id="ARBA00022801"/>
    </source>
</evidence>
<evidence type="ECO:0000256" key="4">
    <source>
        <dbReference type="PIRSR" id="PIRSR604808-1"/>
    </source>
</evidence>
<dbReference type="GO" id="GO:0008311">
    <property type="term" value="F:double-stranded DNA 3'-5' DNA exonuclease activity"/>
    <property type="evidence" value="ECO:0007669"/>
    <property type="project" value="TreeGrafter"/>
</dbReference>
<dbReference type="Proteomes" id="UP000008672">
    <property type="component" value="Unassembled WGS sequence"/>
</dbReference>
<dbReference type="GO" id="GO:0006284">
    <property type="term" value="P:base-excision repair"/>
    <property type="evidence" value="ECO:0007669"/>
    <property type="project" value="TreeGrafter"/>
</dbReference>
<dbReference type="GO" id="GO:0003906">
    <property type="term" value="F:DNA-(apurinic or apyrimidinic site) endonuclease activity"/>
    <property type="evidence" value="ECO:0007669"/>
    <property type="project" value="TreeGrafter"/>
</dbReference>
<evidence type="ECO:0000256" key="1">
    <source>
        <dbReference type="ARBA" id="ARBA00022723"/>
    </source>
</evidence>
<keyword evidence="2" id="KW-0378">Hydrolase</keyword>
<name>H3APV2_LATCH</name>
<feature type="active site" evidence="4">
    <location>
        <position position="48"/>
    </location>
</feature>
<dbReference type="PANTHER" id="PTHR22748">
    <property type="entry name" value="AP ENDONUCLEASE"/>
    <property type="match status" value="1"/>
</dbReference>
<dbReference type="GO" id="GO:0005634">
    <property type="term" value="C:nucleus"/>
    <property type="evidence" value="ECO:0007669"/>
    <property type="project" value="TreeGrafter"/>
</dbReference>
<dbReference type="AlphaFoldDB" id="H3APV2"/>
<reference evidence="7" key="2">
    <citation type="submission" date="2025-08" db="UniProtKB">
        <authorList>
            <consortium name="Ensembl"/>
        </authorList>
    </citation>
    <scope>IDENTIFICATION</scope>
</reference>
<keyword evidence="8" id="KW-1185">Reference proteome</keyword>
<dbReference type="InParanoid" id="H3APV2"/>